<sequence length="310" mass="36006">MMEKELNSKEYLGYAKNLEATIYTNQKILCSMADETHKCIWEEEQIDKPKPPIKASLRYSYVKEKAFTIFIVFIVSFISLSIIFYPINIVSRLYFSVFKSAFIVSIVITILLIILLIQLEISYINISYRNDLKSYETAIENYDKSVIVEKERAKADGLKLDYINTQYDELIPHALEVEKTLENLYSLNIIFPKYRTMAAITQICEYFESGRCTELAGPNGAYNLYESELRMNLLIDRLDLVISNLEGIRRNQYMLYDEICKGNQLVEEVLDSVNYACKKIETISVNTSISAYNTKIISDNTQAIRFYESY</sequence>
<dbReference type="OrthoDB" id="2065951at2"/>
<dbReference type="STRING" id="99656.SAMN05421659_109183"/>
<keyword evidence="1" id="KW-0812">Transmembrane</keyword>
<proteinExistence type="predicted"/>
<organism evidence="2 3">
    <name type="scientific">[Clostridium] fimetarium</name>
    <dbReference type="NCBI Taxonomy" id="99656"/>
    <lineage>
        <taxon>Bacteria</taxon>
        <taxon>Bacillati</taxon>
        <taxon>Bacillota</taxon>
        <taxon>Clostridia</taxon>
        <taxon>Lachnospirales</taxon>
        <taxon>Lachnospiraceae</taxon>
    </lineage>
</organism>
<protein>
    <submittedName>
        <fullName evidence="2">Uncharacterized protein</fullName>
    </submittedName>
</protein>
<dbReference type="RefSeq" id="WP_092454586.1">
    <property type="nucleotide sequence ID" value="NZ_FOJI01000009.1"/>
</dbReference>
<keyword evidence="1" id="KW-1133">Transmembrane helix</keyword>
<evidence type="ECO:0000313" key="2">
    <source>
        <dbReference type="EMBL" id="SEW31789.1"/>
    </source>
</evidence>
<accession>A0A1I0QWB9</accession>
<dbReference type="AlphaFoldDB" id="A0A1I0QWB9"/>
<evidence type="ECO:0000313" key="3">
    <source>
        <dbReference type="Proteomes" id="UP000199701"/>
    </source>
</evidence>
<name>A0A1I0QWB9_9FIRM</name>
<keyword evidence="1" id="KW-0472">Membrane</keyword>
<dbReference type="EMBL" id="FOJI01000009">
    <property type="protein sequence ID" value="SEW31789.1"/>
    <property type="molecule type" value="Genomic_DNA"/>
</dbReference>
<reference evidence="2 3" key="1">
    <citation type="submission" date="2016-10" db="EMBL/GenBank/DDBJ databases">
        <authorList>
            <person name="de Groot N.N."/>
        </authorList>
    </citation>
    <scope>NUCLEOTIDE SEQUENCE [LARGE SCALE GENOMIC DNA]</scope>
    <source>
        <strain evidence="2 3">DSM 9179</strain>
    </source>
</reference>
<feature type="transmembrane region" description="Helical" evidence="1">
    <location>
        <begin position="93"/>
        <end position="117"/>
    </location>
</feature>
<gene>
    <name evidence="2" type="ORF">SAMN05421659_109183</name>
</gene>
<feature type="transmembrane region" description="Helical" evidence="1">
    <location>
        <begin position="66"/>
        <end position="87"/>
    </location>
</feature>
<dbReference type="Proteomes" id="UP000199701">
    <property type="component" value="Unassembled WGS sequence"/>
</dbReference>
<keyword evidence="3" id="KW-1185">Reference proteome</keyword>
<evidence type="ECO:0000256" key="1">
    <source>
        <dbReference type="SAM" id="Phobius"/>
    </source>
</evidence>